<comment type="caution">
    <text evidence="11">The sequence shown here is derived from an EMBL/GenBank/DDBJ whole genome shotgun (WGS) entry which is preliminary data.</text>
</comment>
<organism evidence="11 12">
    <name type="scientific">Zingiber officinale</name>
    <name type="common">Ginger</name>
    <name type="synonym">Amomum zingiber</name>
    <dbReference type="NCBI Taxonomy" id="94328"/>
    <lineage>
        <taxon>Eukaryota</taxon>
        <taxon>Viridiplantae</taxon>
        <taxon>Streptophyta</taxon>
        <taxon>Embryophyta</taxon>
        <taxon>Tracheophyta</taxon>
        <taxon>Spermatophyta</taxon>
        <taxon>Magnoliopsida</taxon>
        <taxon>Liliopsida</taxon>
        <taxon>Zingiberales</taxon>
        <taxon>Zingiberaceae</taxon>
        <taxon>Zingiber</taxon>
    </lineage>
</organism>
<evidence type="ECO:0000256" key="8">
    <source>
        <dbReference type="PROSITE-ProRule" id="PRU00175"/>
    </source>
</evidence>
<dbReference type="UniPathway" id="UPA00143"/>
<dbReference type="PROSITE" id="PS50089">
    <property type="entry name" value="ZF_RING_2"/>
    <property type="match status" value="2"/>
</dbReference>
<keyword evidence="7 9" id="KW-0472">Membrane</keyword>
<dbReference type="AlphaFoldDB" id="A0A8J5G9S3"/>
<feature type="transmembrane region" description="Helical" evidence="9">
    <location>
        <begin position="6"/>
        <end position="24"/>
    </location>
</feature>
<evidence type="ECO:0000256" key="6">
    <source>
        <dbReference type="ARBA" id="ARBA00022989"/>
    </source>
</evidence>
<evidence type="ECO:0000256" key="5">
    <source>
        <dbReference type="ARBA" id="ARBA00022833"/>
    </source>
</evidence>
<gene>
    <name evidence="11" type="ORF">ZIOFF_036189</name>
</gene>
<dbReference type="InterPro" id="IPR013083">
    <property type="entry name" value="Znf_RING/FYVE/PHD"/>
</dbReference>
<evidence type="ECO:0000256" key="9">
    <source>
        <dbReference type="SAM" id="Phobius"/>
    </source>
</evidence>
<comment type="subcellular location">
    <subcellularLocation>
        <location evidence="1">Membrane</location>
    </subcellularLocation>
</comment>
<name>A0A8J5G9S3_ZINOF</name>
<evidence type="ECO:0000256" key="1">
    <source>
        <dbReference type="ARBA" id="ARBA00004370"/>
    </source>
</evidence>
<dbReference type="CDD" id="cd16454">
    <property type="entry name" value="RING-H2_PA-TM-RING"/>
    <property type="match status" value="2"/>
</dbReference>
<evidence type="ECO:0000256" key="3">
    <source>
        <dbReference type="ARBA" id="ARBA00022723"/>
    </source>
</evidence>
<reference evidence="11 12" key="1">
    <citation type="submission" date="2020-08" db="EMBL/GenBank/DDBJ databases">
        <title>Plant Genome Project.</title>
        <authorList>
            <person name="Zhang R.-G."/>
        </authorList>
    </citation>
    <scope>NUCLEOTIDE SEQUENCE [LARGE SCALE GENOMIC DNA]</scope>
    <source>
        <tissue evidence="11">Rhizome</tissue>
    </source>
</reference>
<dbReference type="PANTHER" id="PTHR46539:SF33">
    <property type="entry name" value="(WILD MALAYSIAN BANANA) HYPOTHETICAL PROTEIN"/>
    <property type="match status" value="1"/>
</dbReference>
<dbReference type="GO" id="GO:0016567">
    <property type="term" value="P:protein ubiquitination"/>
    <property type="evidence" value="ECO:0007669"/>
    <property type="project" value="UniProtKB-UniPathway"/>
</dbReference>
<evidence type="ECO:0000256" key="7">
    <source>
        <dbReference type="ARBA" id="ARBA00023136"/>
    </source>
</evidence>
<keyword evidence="2 9" id="KW-0812">Transmembrane</keyword>
<evidence type="ECO:0000313" key="12">
    <source>
        <dbReference type="Proteomes" id="UP000734854"/>
    </source>
</evidence>
<keyword evidence="12" id="KW-1185">Reference proteome</keyword>
<dbReference type="Gene3D" id="3.30.40.10">
    <property type="entry name" value="Zinc/RING finger domain, C3HC4 (zinc finger)"/>
    <property type="match status" value="2"/>
</dbReference>
<sequence length="275" mass="29705">MWAVYLAIGTVFAISFGIAMLFAYKLWFSVPASLVASEGKAAAGLSTAELDMIAGDGGGAVVDGGQYCAVCLEEMEEGQAARVLPECRHAFHRECVDRWLARHRECPLCRAVLRPPRSPPVAHVPTLAVLNDLRKNLDIDLHFGRSMWAVYLAIGTVFAISFGIAMLFAYKLWFSVPASLVASEGKAAAGLSTAELDMIAGDGGGAVVDGGQYCAVCLEEMEEGQAARVLPECRHAFHRECVDRWLARHRECPLCRAVLRPPRSPPVAHVPTLAV</sequence>
<dbReference type="GO" id="GO:0008270">
    <property type="term" value="F:zinc ion binding"/>
    <property type="evidence" value="ECO:0007669"/>
    <property type="project" value="UniProtKB-KW"/>
</dbReference>
<dbReference type="Pfam" id="PF13639">
    <property type="entry name" value="zf-RING_2"/>
    <property type="match status" value="2"/>
</dbReference>
<evidence type="ECO:0000259" key="10">
    <source>
        <dbReference type="PROSITE" id="PS50089"/>
    </source>
</evidence>
<dbReference type="PANTHER" id="PTHR46539">
    <property type="entry name" value="E3 UBIQUITIN-PROTEIN LIGASE ATL42"/>
    <property type="match status" value="1"/>
</dbReference>
<dbReference type="Proteomes" id="UP000734854">
    <property type="component" value="Unassembled WGS sequence"/>
</dbReference>
<feature type="domain" description="RING-type" evidence="10">
    <location>
        <begin position="214"/>
        <end position="256"/>
    </location>
</feature>
<keyword evidence="5" id="KW-0862">Zinc</keyword>
<dbReference type="GO" id="GO:0016020">
    <property type="term" value="C:membrane"/>
    <property type="evidence" value="ECO:0007669"/>
    <property type="project" value="UniProtKB-SubCell"/>
</dbReference>
<keyword evidence="4 8" id="KW-0863">Zinc-finger</keyword>
<feature type="transmembrane region" description="Helical" evidence="9">
    <location>
        <begin position="148"/>
        <end position="170"/>
    </location>
</feature>
<dbReference type="InterPro" id="IPR001841">
    <property type="entry name" value="Znf_RING"/>
</dbReference>
<evidence type="ECO:0000256" key="4">
    <source>
        <dbReference type="ARBA" id="ARBA00022771"/>
    </source>
</evidence>
<dbReference type="SUPFAM" id="SSF57850">
    <property type="entry name" value="RING/U-box"/>
    <property type="match status" value="2"/>
</dbReference>
<feature type="domain" description="RING-type" evidence="10">
    <location>
        <begin position="68"/>
        <end position="110"/>
    </location>
</feature>
<dbReference type="EMBL" id="JACMSC010000010">
    <property type="protein sequence ID" value="KAG6503865.1"/>
    <property type="molecule type" value="Genomic_DNA"/>
</dbReference>
<keyword evidence="6 9" id="KW-1133">Transmembrane helix</keyword>
<proteinExistence type="predicted"/>
<dbReference type="SMART" id="SM00184">
    <property type="entry name" value="RING"/>
    <property type="match status" value="2"/>
</dbReference>
<protein>
    <recommendedName>
        <fullName evidence="10">RING-type domain-containing protein</fullName>
    </recommendedName>
</protein>
<evidence type="ECO:0000313" key="11">
    <source>
        <dbReference type="EMBL" id="KAG6503865.1"/>
    </source>
</evidence>
<evidence type="ECO:0000256" key="2">
    <source>
        <dbReference type="ARBA" id="ARBA00022692"/>
    </source>
</evidence>
<keyword evidence="3" id="KW-0479">Metal-binding</keyword>
<accession>A0A8J5G9S3</accession>